<dbReference type="PANTHER" id="PTHR43557">
    <property type="entry name" value="APOPTOSIS-INDUCING FACTOR 1"/>
    <property type="match status" value="1"/>
</dbReference>
<evidence type="ECO:0000256" key="3">
    <source>
        <dbReference type="ARBA" id="ARBA00022827"/>
    </source>
</evidence>
<dbReference type="GO" id="GO:0005737">
    <property type="term" value="C:cytoplasm"/>
    <property type="evidence" value="ECO:0007669"/>
    <property type="project" value="TreeGrafter"/>
</dbReference>
<organism evidence="7 8">
    <name type="scientific">Pseudofrankia asymbiotica</name>
    <dbReference type="NCBI Taxonomy" id="1834516"/>
    <lineage>
        <taxon>Bacteria</taxon>
        <taxon>Bacillati</taxon>
        <taxon>Actinomycetota</taxon>
        <taxon>Actinomycetes</taxon>
        <taxon>Frankiales</taxon>
        <taxon>Frankiaceae</taxon>
        <taxon>Pseudofrankia</taxon>
    </lineage>
</organism>
<dbReference type="InterPro" id="IPR036188">
    <property type="entry name" value="FAD/NAD-bd_sf"/>
</dbReference>
<evidence type="ECO:0000256" key="1">
    <source>
        <dbReference type="ARBA" id="ARBA00001974"/>
    </source>
</evidence>
<keyword evidence="4" id="KW-0560">Oxidoreductase</keyword>
<name>A0A1V2IA34_9ACTN</name>
<dbReference type="PRINTS" id="PR00368">
    <property type="entry name" value="FADPNR"/>
</dbReference>
<dbReference type="EMBL" id="MOMC01000032">
    <property type="protein sequence ID" value="ONH29529.1"/>
    <property type="molecule type" value="Genomic_DNA"/>
</dbReference>
<gene>
    <name evidence="7" type="ORF">BL253_16895</name>
</gene>
<evidence type="ECO:0000259" key="5">
    <source>
        <dbReference type="Pfam" id="PF07992"/>
    </source>
</evidence>
<dbReference type="PANTHER" id="PTHR43557:SF2">
    <property type="entry name" value="RIESKE DOMAIN-CONTAINING PROTEIN-RELATED"/>
    <property type="match status" value="1"/>
</dbReference>
<dbReference type="PRINTS" id="PR00411">
    <property type="entry name" value="PNDRDTASEI"/>
</dbReference>
<dbReference type="Gene3D" id="3.30.390.30">
    <property type="match status" value="1"/>
</dbReference>
<evidence type="ECO:0000313" key="8">
    <source>
        <dbReference type="Proteomes" id="UP000188929"/>
    </source>
</evidence>
<dbReference type="InterPro" id="IPR050446">
    <property type="entry name" value="FAD-oxidoreductase/Apoptosis"/>
</dbReference>
<dbReference type="SUPFAM" id="SSF51905">
    <property type="entry name" value="FAD/NAD(P)-binding domain"/>
    <property type="match status" value="2"/>
</dbReference>
<dbReference type="OrthoDB" id="4475657at2"/>
<keyword evidence="3" id="KW-0274">FAD</keyword>
<dbReference type="Pfam" id="PF14759">
    <property type="entry name" value="Reductase_C"/>
    <property type="match status" value="1"/>
</dbReference>
<accession>A0A1V2IA34</accession>
<dbReference type="InterPro" id="IPR016156">
    <property type="entry name" value="FAD/NAD-linked_Rdtase_dimer_sf"/>
</dbReference>
<evidence type="ECO:0000313" key="7">
    <source>
        <dbReference type="EMBL" id="ONH29529.1"/>
    </source>
</evidence>
<comment type="caution">
    <text evidence="7">The sequence shown here is derived from an EMBL/GenBank/DDBJ whole genome shotgun (WGS) entry which is preliminary data.</text>
</comment>
<dbReference type="RefSeq" id="WP_076818080.1">
    <property type="nucleotide sequence ID" value="NZ_MOMC01000032.1"/>
</dbReference>
<evidence type="ECO:0000256" key="4">
    <source>
        <dbReference type="ARBA" id="ARBA00023002"/>
    </source>
</evidence>
<dbReference type="InterPro" id="IPR028202">
    <property type="entry name" value="Reductase_C"/>
</dbReference>
<dbReference type="Pfam" id="PF07992">
    <property type="entry name" value="Pyr_redox_2"/>
    <property type="match status" value="1"/>
</dbReference>
<dbReference type="SUPFAM" id="SSF55424">
    <property type="entry name" value="FAD/NAD-linked reductases, dimerisation (C-terminal) domain"/>
    <property type="match status" value="1"/>
</dbReference>
<dbReference type="InterPro" id="IPR023753">
    <property type="entry name" value="FAD/NAD-binding_dom"/>
</dbReference>
<dbReference type="STRING" id="1834516.BL253_16895"/>
<dbReference type="GO" id="GO:0016651">
    <property type="term" value="F:oxidoreductase activity, acting on NAD(P)H"/>
    <property type="evidence" value="ECO:0007669"/>
    <property type="project" value="TreeGrafter"/>
</dbReference>
<protein>
    <submittedName>
        <fullName evidence="7">Pyridine nucleotide-disulfide oxidoreductase</fullName>
    </submittedName>
</protein>
<evidence type="ECO:0000256" key="2">
    <source>
        <dbReference type="ARBA" id="ARBA00022630"/>
    </source>
</evidence>
<keyword evidence="8" id="KW-1185">Reference proteome</keyword>
<feature type="domain" description="FAD/NAD(P)-binding" evidence="5">
    <location>
        <begin position="30"/>
        <end position="344"/>
    </location>
</feature>
<reference evidence="8" key="1">
    <citation type="submission" date="2016-10" db="EMBL/GenBank/DDBJ databases">
        <title>Frankia sp. NRRL B-16386 Genome sequencing.</title>
        <authorList>
            <person name="Ghodhbane-Gtari F."/>
            <person name="Swanson E."/>
            <person name="Gueddou A."/>
            <person name="Hezbri K."/>
            <person name="Ktari K."/>
            <person name="Nouioui I."/>
            <person name="Morris K."/>
            <person name="Simpson S."/>
            <person name="Abebe-Akele F."/>
            <person name="Thomas K."/>
            <person name="Gtari M."/>
            <person name="Tisa L.S."/>
        </authorList>
    </citation>
    <scope>NUCLEOTIDE SEQUENCE [LARGE SCALE GENOMIC DNA]</scope>
    <source>
        <strain evidence="8">NRRL B-16386</strain>
    </source>
</reference>
<dbReference type="Proteomes" id="UP000188929">
    <property type="component" value="Unassembled WGS sequence"/>
</dbReference>
<keyword evidence="2" id="KW-0285">Flavoprotein</keyword>
<dbReference type="AlphaFoldDB" id="A0A1V2IA34"/>
<evidence type="ECO:0000259" key="6">
    <source>
        <dbReference type="Pfam" id="PF14759"/>
    </source>
</evidence>
<feature type="domain" description="Reductase C-terminal" evidence="6">
    <location>
        <begin position="367"/>
        <end position="428"/>
    </location>
</feature>
<sequence>MTRPRPRPDIAHALARVGWARIEHQPRPHSVVIAGAGIAGLRAAERLRERGFDGQIVFIGEEPHKPYNRTPLSKQLLARTGRLGDLKLPVFSDLDAVWRLGTRALGLDVARNRLLLARGEEVEYDGLVIATGVEARHLPGTPVWSDHVWTLRDMADARGLSRRLADGARHIAVIGTGFIGCEIASSLRGRGLDVTVIGRGNALMSSAIGKQVGGLMTRLHRNNQVTLLLGRNPVRWATADSLTERPRSGAGVSIWLDDGGRVDADVAVVAVGALPATRWLQGSGLDITDGVLTGPTTHAVYMDGTTPALAPSVVAAGDVARWPNLLFDWTPRRVEHWITASEHGQAAADALLLGPDQASAFTPTPRFWTEQFGVRLQGVGRPGLADACCLAEGSTKALEFVAVYTRQGVVVGAVSANAGARLLEYADLIGWPLDAASPAGMPVSRTPMATV</sequence>
<comment type="cofactor">
    <cofactor evidence="1">
        <name>FAD</name>
        <dbReference type="ChEBI" id="CHEBI:57692"/>
    </cofactor>
</comment>
<proteinExistence type="predicted"/>
<dbReference type="Gene3D" id="3.50.50.60">
    <property type="entry name" value="FAD/NAD(P)-binding domain"/>
    <property type="match status" value="2"/>
</dbReference>